<comment type="similarity">
    <text evidence="1">Belongs to the DegT/DnrJ/EryC1 family.</text>
</comment>
<gene>
    <name evidence="2" type="ORF">MSMAP_2454</name>
</gene>
<reference evidence="2 3" key="1">
    <citation type="submission" date="2014-07" db="EMBL/GenBank/DDBJ databases">
        <title>Methanogenic archaea and the global carbon cycle.</title>
        <authorList>
            <person name="Henriksen J.R."/>
            <person name="Luke J."/>
            <person name="Reinhart S."/>
            <person name="Benedict M.N."/>
            <person name="Youngblut N.D."/>
            <person name="Metcalf M.E."/>
            <person name="Whitaker R.J."/>
            <person name="Metcalf W.W."/>
        </authorList>
    </citation>
    <scope>NUCLEOTIDE SEQUENCE [LARGE SCALE GENOMIC DNA]</scope>
    <source>
        <strain evidence="2 3">SarPi</strain>
    </source>
</reference>
<dbReference type="EMBL" id="CP009511">
    <property type="protein sequence ID" value="AKB62439.1"/>
    <property type="molecule type" value="Genomic_DNA"/>
</dbReference>
<protein>
    <submittedName>
        <fullName evidence="2">Aminotransferase, DegT/DnrJ/EryC1/StrS family</fullName>
    </submittedName>
</protein>
<proteinExistence type="inferred from homology"/>
<keyword evidence="2" id="KW-0808">Transferase</keyword>
<dbReference type="RefSeq" id="WP_052724842.1">
    <property type="nucleotide sequence ID" value="NZ_CP009511.1"/>
</dbReference>
<dbReference type="PIRSF" id="PIRSF000390">
    <property type="entry name" value="PLP_StrS"/>
    <property type="match status" value="1"/>
</dbReference>
<dbReference type="PANTHER" id="PTHR30244:SF34">
    <property type="entry name" value="DTDP-4-AMINO-4,6-DIDEOXYGALACTOSE TRANSAMINASE"/>
    <property type="match status" value="1"/>
</dbReference>
<dbReference type="Pfam" id="PF01041">
    <property type="entry name" value="DegT_DnrJ_EryC1"/>
    <property type="match status" value="2"/>
</dbReference>
<dbReference type="GeneID" id="25418808"/>
<keyword evidence="1" id="KW-0663">Pyridoxal phosphate</keyword>
<sequence>MRPNPSLIPRYNKDYRYNDFIYGIQSTLNRNSPQESLLSSVFGQRDFFFTNNGRSALCCILKSLNLPKGSKIGVPLYSCTVVFDAIISAGHVPLFVDIDLHDYTMDLDDLRDKINNLSAIIVIHTFGRPADIDKLREIVGNLPIIEDCSHSLLSEYKGKVTGTLGDLSAFSLTKYVYSGGGGMIILNNKSLKPNLQKNIGSLAEYSSLNEVKHSFFTYLYSYLYHRPWYGLFAFPIGSYVSEENDTNNVQENIIPHKIRKNDLGVFLKKISLFKYKVEIQRKNSKILLDGLKNTNLCLPYEKVNTYCNYHLFPVRFNEENERDRVNRNLMKMNIDTAKLWHKTPVVAKKLYGYTGDCPNAEECAKTLLMIPNYYTLSSNDLSKIASNIKETMELV</sequence>
<accession>A0A0E3RB73</accession>
<dbReference type="GO" id="GO:0008483">
    <property type="term" value="F:transaminase activity"/>
    <property type="evidence" value="ECO:0007669"/>
    <property type="project" value="UniProtKB-KW"/>
</dbReference>
<dbReference type="AlphaFoldDB" id="A0A0E3RB73"/>
<evidence type="ECO:0000313" key="2">
    <source>
        <dbReference type="EMBL" id="AKB62439.1"/>
    </source>
</evidence>
<evidence type="ECO:0000256" key="1">
    <source>
        <dbReference type="RuleBase" id="RU004508"/>
    </source>
</evidence>
<dbReference type="InterPro" id="IPR015421">
    <property type="entry name" value="PyrdxlP-dep_Trfase_major"/>
</dbReference>
<dbReference type="GO" id="GO:0000271">
    <property type="term" value="P:polysaccharide biosynthetic process"/>
    <property type="evidence" value="ECO:0007669"/>
    <property type="project" value="TreeGrafter"/>
</dbReference>
<dbReference type="PANTHER" id="PTHR30244">
    <property type="entry name" value="TRANSAMINASE"/>
    <property type="match status" value="1"/>
</dbReference>
<name>A0A0E3RB73_METMZ</name>
<dbReference type="SUPFAM" id="SSF53383">
    <property type="entry name" value="PLP-dependent transferases"/>
    <property type="match status" value="1"/>
</dbReference>
<dbReference type="HOGENOM" id="CLU_033332_2_4_2"/>
<dbReference type="PATRIC" id="fig|1434115.4.peg.3136"/>
<dbReference type="Gene3D" id="3.40.640.10">
    <property type="entry name" value="Type I PLP-dependent aspartate aminotransferase-like (Major domain)"/>
    <property type="match status" value="1"/>
</dbReference>
<organism evidence="2 3">
    <name type="scientific">Methanosarcina mazei SarPi</name>
    <dbReference type="NCBI Taxonomy" id="1434115"/>
    <lineage>
        <taxon>Archaea</taxon>
        <taxon>Methanobacteriati</taxon>
        <taxon>Methanobacteriota</taxon>
        <taxon>Stenosarchaea group</taxon>
        <taxon>Methanomicrobia</taxon>
        <taxon>Methanosarcinales</taxon>
        <taxon>Methanosarcinaceae</taxon>
        <taxon>Methanosarcina</taxon>
    </lineage>
</organism>
<dbReference type="InterPro" id="IPR015424">
    <property type="entry name" value="PyrdxlP-dep_Trfase"/>
</dbReference>
<keyword evidence="2" id="KW-0032">Aminotransferase</keyword>
<dbReference type="Gene3D" id="3.90.1150.10">
    <property type="entry name" value="Aspartate Aminotransferase, domain 1"/>
    <property type="match status" value="1"/>
</dbReference>
<dbReference type="InterPro" id="IPR015422">
    <property type="entry name" value="PyrdxlP-dep_Trfase_small"/>
</dbReference>
<evidence type="ECO:0000313" key="3">
    <source>
        <dbReference type="Proteomes" id="UP000033116"/>
    </source>
</evidence>
<dbReference type="InterPro" id="IPR000653">
    <property type="entry name" value="DegT/StrS_aminotransferase"/>
</dbReference>
<dbReference type="Proteomes" id="UP000033116">
    <property type="component" value="Chromosome"/>
</dbReference>
<dbReference type="GO" id="GO:0030170">
    <property type="term" value="F:pyridoxal phosphate binding"/>
    <property type="evidence" value="ECO:0007669"/>
    <property type="project" value="TreeGrafter"/>
</dbReference>